<sequence length="343" mass="38014">MPYNFVATTVTPESILLNFEWNVTDLDFANAKAIGKMDSDEDSSFRLYVALLVVSAAIIGLIINVFILLLTLFHIRGDYRHFVANLAIVDIVGAMLFAFMGYVNLSDRQQFSVKVMTYSAFAFYGSFGVMICALVPVSLSRVVAASKPKTYDKLFSGKRALAVCAVADMAPIILLVVICLSRHDTGRWLFFVYAFLTFAAYVVTFVSNIVVFRIVAKHIHVVECLHDKTRLLETRQVALATLAQAVVPLVCQVPAFLTLSSALLLVEPLTDGNVIVITQLWLAASPMFDGFITLFVIKQYRNHTIACCAAICDSNCYSPKRLTTTTRTAYYTTSGIEKFEVKV</sequence>
<keyword evidence="1" id="KW-1133">Transmembrane helix</keyword>
<keyword evidence="1" id="KW-0472">Membrane</keyword>
<accession>A0A914YK32</accession>
<protein>
    <submittedName>
        <fullName evidence="3">G-protein coupled receptors family 1 profile domain-containing protein</fullName>
    </submittedName>
</protein>
<feature type="transmembrane region" description="Helical" evidence="1">
    <location>
        <begin position="237"/>
        <end position="257"/>
    </location>
</feature>
<keyword evidence="1" id="KW-0812">Transmembrane</keyword>
<evidence type="ECO:0000256" key="1">
    <source>
        <dbReference type="SAM" id="Phobius"/>
    </source>
</evidence>
<name>A0A914YK32_9BILA</name>
<reference evidence="3" key="1">
    <citation type="submission" date="2022-11" db="UniProtKB">
        <authorList>
            <consortium name="WormBaseParasite"/>
        </authorList>
    </citation>
    <scope>IDENTIFICATION</scope>
</reference>
<feature type="transmembrane region" description="Helical" evidence="1">
    <location>
        <begin position="277"/>
        <end position="297"/>
    </location>
</feature>
<dbReference type="SUPFAM" id="SSF81321">
    <property type="entry name" value="Family A G protein-coupled receptor-like"/>
    <property type="match status" value="1"/>
</dbReference>
<organism evidence="2 3">
    <name type="scientific">Panagrolaimus superbus</name>
    <dbReference type="NCBI Taxonomy" id="310955"/>
    <lineage>
        <taxon>Eukaryota</taxon>
        <taxon>Metazoa</taxon>
        <taxon>Ecdysozoa</taxon>
        <taxon>Nematoda</taxon>
        <taxon>Chromadorea</taxon>
        <taxon>Rhabditida</taxon>
        <taxon>Tylenchina</taxon>
        <taxon>Panagrolaimomorpha</taxon>
        <taxon>Panagrolaimoidea</taxon>
        <taxon>Panagrolaimidae</taxon>
        <taxon>Panagrolaimus</taxon>
    </lineage>
</organism>
<keyword evidence="2" id="KW-1185">Reference proteome</keyword>
<feature type="transmembrane region" description="Helical" evidence="1">
    <location>
        <begin position="190"/>
        <end position="216"/>
    </location>
</feature>
<dbReference type="AlphaFoldDB" id="A0A914YK32"/>
<dbReference type="Gene3D" id="1.20.1070.10">
    <property type="entry name" value="Rhodopsin 7-helix transmembrane proteins"/>
    <property type="match status" value="1"/>
</dbReference>
<dbReference type="WBParaSite" id="PSU_v2.g19888.t1">
    <property type="protein sequence ID" value="PSU_v2.g19888.t1"/>
    <property type="gene ID" value="PSU_v2.g19888"/>
</dbReference>
<feature type="transmembrane region" description="Helical" evidence="1">
    <location>
        <begin position="115"/>
        <end position="139"/>
    </location>
</feature>
<feature type="transmembrane region" description="Helical" evidence="1">
    <location>
        <begin position="47"/>
        <end position="70"/>
    </location>
</feature>
<evidence type="ECO:0000313" key="2">
    <source>
        <dbReference type="Proteomes" id="UP000887577"/>
    </source>
</evidence>
<evidence type="ECO:0000313" key="3">
    <source>
        <dbReference type="WBParaSite" id="PSU_v2.g19888.t1"/>
    </source>
</evidence>
<dbReference type="CDD" id="cd00637">
    <property type="entry name" value="7tm_classA_rhodopsin-like"/>
    <property type="match status" value="1"/>
</dbReference>
<proteinExistence type="predicted"/>
<dbReference type="Proteomes" id="UP000887577">
    <property type="component" value="Unplaced"/>
</dbReference>
<feature type="transmembrane region" description="Helical" evidence="1">
    <location>
        <begin position="160"/>
        <end position="178"/>
    </location>
</feature>
<feature type="transmembrane region" description="Helical" evidence="1">
    <location>
        <begin position="82"/>
        <end position="103"/>
    </location>
</feature>